<dbReference type="Pfam" id="PF12261">
    <property type="entry name" value="T_hemolysin"/>
    <property type="match status" value="1"/>
</dbReference>
<dbReference type="Proteomes" id="UP001595539">
    <property type="component" value="Unassembled WGS sequence"/>
</dbReference>
<dbReference type="RefSeq" id="WP_377763934.1">
    <property type="nucleotide sequence ID" value="NZ_JBHRXY010000034.1"/>
</dbReference>
<dbReference type="InterPro" id="IPR022050">
    <property type="entry name" value="T_hemolysin"/>
</dbReference>
<name>A0ABV7U9C4_9RHOB</name>
<evidence type="ECO:0000313" key="1">
    <source>
        <dbReference type="EMBL" id="MFC3631595.1"/>
    </source>
</evidence>
<gene>
    <name evidence="1" type="ORF">ACFOM8_19380</name>
</gene>
<dbReference type="EMBL" id="JBHRXY010000034">
    <property type="protein sequence ID" value="MFC3631595.1"/>
    <property type="molecule type" value="Genomic_DNA"/>
</dbReference>
<keyword evidence="2" id="KW-1185">Reference proteome</keyword>
<organism evidence="1 2">
    <name type="scientific">Paracoccus angustae</name>
    <dbReference type="NCBI Taxonomy" id="1671480"/>
    <lineage>
        <taxon>Bacteria</taxon>
        <taxon>Pseudomonadati</taxon>
        <taxon>Pseudomonadota</taxon>
        <taxon>Alphaproteobacteria</taxon>
        <taxon>Rhodobacterales</taxon>
        <taxon>Paracoccaceae</taxon>
        <taxon>Paracoccus</taxon>
    </lineage>
</organism>
<protein>
    <submittedName>
        <fullName evidence="1">Thermostable hemolysin</fullName>
    </submittedName>
</protein>
<reference evidence="2" key="1">
    <citation type="journal article" date="2019" name="Int. J. Syst. Evol. Microbiol.">
        <title>The Global Catalogue of Microorganisms (GCM) 10K type strain sequencing project: providing services to taxonomists for standard genome sequencing and annotation.</title>
        <authorList>
            <consortium name="The Broad Institute Genomics Platform"/>
            <consortium name="The Broad Institute Genome Sequencing Center for Infectious Disease"/>
            <person name="Wu L."/>
            <person name="Ma J."/>
        </authorList>
    </citation>
    <scope>NUCLEOTIDE SEQUENCE [LARGE SCALE GENOMIC DNA]</scope>
    <source>
        <strain evidence="2">KCTC 42473</strain>
    </source>
</reference>
<proteinExistence type="predicted"/>
<evidence type="ECO:0000313" key="2">
    <source>
        <dbReference type="Proteomes" id="UP001595539"/>
    </source>
</evidence>
<comment type="caution">
    <text evidence="1">The sequence shown here is derived from an EMBL/GenBank/DDBJ whole genome shotgun (WGS) entry which is preliminary data.</text>
</comment>
<sequence length="129" mass="13968">MRIDFLDWRDAGWQPAAAMIEAHFLQAHGAEITVPDMRLAIARSGNGAILGAAGMRDAARGFFSQVYLEDPVDQLLTHLSGSPVLPQEVIEVTSMACPHPAAALPLIEAVTAEGRRTGKYWGFSPQRGR</sequence>
<accession>A0ABV7U9C4</accession>